<protein>
    <submittedName>
        <fullName evidence="2">Uncharacterized protein</fullName>
    </submittedName>
</protein>
<keyword evidence="1" id="KW-0812">Transmembrane</keyword>
<name>F3KYE9_9GAMM</name>
<keyword evidence="1" id="KW-1133">Transmembrane helix</keyword>
<accession>F3KYE9</accession>
<gene>
    <name evidence="2" type="ORF">IMCC3088_1544</name>
</gene>
<feature type="transmembrane region" description="Helical" evidence="1">
    <location>
        <begin position="12"/>
        <end position="29"/>
    </location>
</feature>
<dbReference type="EMBL" id="AEIG01000003">
    <property type="protein sequence ID" value="EGG30884.1"/>
    <property type="molecule type" value="Genomic_DNA"/>
</dbReference>
<reference evidence="2 3" key="1">
    <citation type="journal article" date="2011" name="J. Bacteriol.">
        <title>Genome sequence of strain IMCC3088, a proteorhodopsin-containing marine bacterium belonging to the OM60/NOR5 clade.</title>
        <authorList>
            <person name="Jang Y."/>
            <person name="Oh H.M."/>
            <person name="Kang I."/>
            <person name="Lee K."/>
            <person name="Yang S.J."/>
            <person name="Cho J.C."/>
        </authorList>
    </citation>
    <scope>NUCLEOTIDE SEQUENCE [LARGE SCALE GENOMIC DNA]</scope>
    <source>
        <strain evidence="2 3">IMCC3088</strain>
    </source>
</reference>
<keyword evidence="1" id="KW-0472">Membrane</keyword>
<comment type="caution">
    <text evidence="2">The sequence shown here is derived from an EMBL/GenBank/DDBJ whole genome shotgun (WGS) entry which is preliminary data.</text>
</comment>
<dbReference type="Proteomes" id="UP000005615">
    <property type="component" value="Unassembled WGS sequence"/>
</dbReference>
<keyword evidence="3" id="KW-1185">Reference proteome</keyword>
<proteinExistence type="predicted"/>
<evidence type="ECO:0000313" key="3">
    <source>
        <dbReference type="Proteomes" id="UP000005615"/>
    </source>
</evidence>
<dbReference type="STRING" id="2518989.IMCC3088_1544"/>
<evidence type="ECO:0000313" key="2">
    <source>
        <dbReference type="EMBL" id="EGG30884.1"/>
    </source>
</evidence>
<dbReference type="AlphaFoldDB" id="F3KYE9"/>
<sequence>MLLITSWKEDYAWGLFTVLLPPVSYLFALFQLDKAGQSILLAIAGWVLIFLA</sequence>
<feature type="transmembrane region" description="Helical" evidence="1">
    <location>
        <begin position="35"/>
        <end position="51"/>
    </location>
</feature>
<evidence type="ECO:0000256" key="1">
    <source>
        <dbReference type="SAM" id="Phobius"/>
    </source>
</evidence>
<organism evidence="2 3">
    <name type="scientific">Aequoribacter fuscus</name>
    <dbReference type="NCBI Taxonomy" id="2518989"/>
    <lineage>
        <taxon>Bacteria</taxon>
        <taxon>Pseudomonadati</taxon>
        <taxon>Pseudomonadota</taxon>
        <taxon>Gammaproteobacteria</taxon>
        <taxon>Cellvibrionales</taxon>
        <taxon>Halieaceae</taxon>
        <taxon>Aequoribacter</taxon>
    </lineage>
</organism>